<dbReference type="RefSeq" id="WP_080063478.1">
    <property type="nucleotide sequence ID" value="NZ_MZGX01000005.1"/>
</dbReference>
<organism evidence="1 2">
    <name type="scientific">Ruminiclostridium hungatei</name>
    <name type="common">Clostridium hungatei</name>
    <dbReference type="NCBI Taxonomy" id="48256"/>
    <lineage>
        <taxon>Bacteria</taxon>
        <taxon>Bacillati</taxon>
        <taxon>Bacillota</taxon>
        <taxon>Clostridia</taxon>
        <taxon>Eubacteriales</taxon>
        <taxon>Oscillospiraceae</taxon>
        <taxon>Ruminiclostridium</taxon>
    </lineage>
</organism>
<accession>A0A1V4SNT3</accession>
<evidence type="ECO:0008006" key="3">
    <source>
        <dbReference type="Google" id="ProtNLM"/>
    </source>
</evidence>
<protein>
    <recommendedName>
        <fullName evidence="3">Butirosin biosynthesis protein H N-terminal domain-containing protein</fullName>
    </recommendedName>
</protein>
<dbReference type="STRING" id="48256.CLHUN_10230"/>
<proteinExistence type="predicted"/>
<dbReference type="AlphaFoldDB" id="A0A1V4SNT3"/>
<keyword evidence="2" id="KW-1185">Reference proteome</keyword>
<evidence type="ECO:0000313" key="1">
    <source>
        <dbReference type="EMBL" id="OPX45136.1"/>
    </source>
</evidence>
<reference evidence="1 2" key="1">
    <citation type="submission" date="2017-03" db="EMBL/GenBank/DDBJ databases">
        <title>Genome sequence of Clostridium hungatei DSM 14427.</title>
        <authorList>
            <person name="Poehlein A."/>
            <person name="Daniel R."/>
        </authorList>
    </citation>
    <scope>NUCLEOTIDE SEQUENCE [LARGE SCALE GENOMIC DNA]</scope>
    <source>
        <strain evidence="1 2">DSM 14427</strain>
    </source>
</reference>
<evidence type="ECO:0000313" key="2">
    <source>
        <dbReference type="Proteomes" id="UP000191554"/>
    </source>
</evidence>
<sequence length="317" mass="36227">MWNINLDNLEGNFCFDSMILALLKHYGLESKLYLLKKYYSSYISGSGPLAERLKISDETVSAKVLRELIGVELKYRGKKDISDIYSFLISELEKYPVGVFADPFYCSWTPLYKKAHFNHYFLILDIDSRRKHCTCADIYYPGTGLISMPVDELLDLGKWFVSFEAGPPPELTKGEVFRFMNETLFIGHEESINDERLSFMKLLEEKFELSSEIGDISNADTSKLLLKLKIIAGDKNAFIQGLQYVEKKFGLSGLDNVCTDLLASADKFEFLKGFLIKSTIKNRLDMDKLKQIINSIYDLDISITNAMQKILSRNGII</sequence>
<dbReference type="Proteomes" id="UP000191554">
    <property type="component" value="Unassembled WGS sequence"/>
</dbReference>
<gene>
    <name evidence="1" type="ORF">CLHUN_10230</name>
</gene>
<name>A0A1V4SNT3_RUMHU</name>
<dbReference type="EMBL" id="MZGX01000005">
    <property type="protein sequence ID" value="OPX45136.1"/>
    <property type="molecule type" value="Genomic_DNA"/>
</dbReference>
<comment type="caution">
    <text evidence="1">The sequence shown here is derived from an EMBL/GenBank/DDBJ whole genome shotgun (WGS) entry which is preliminary data.</text>
</comment>